<proteinExistence type="predicted"/>
<reference evidence="2 3" key="1">
    <citation type="submission" date="2017-07" db="EMBL/GenBank/DDBJ databases">
        <title>Mechanisms for carbon and nitrogen cycling indicate functional differentiation within the Candidate Phyla Radiation.</title>
        <authorList>
            <person name="Danczak R.E."/>
            <person name="Johnston M.D."/>
            <person name="Kenah C."/>
            <person name="Slattery M."/>
            <person name="Wrighton K.C."/>
            <person name="Wilkins M.J."/>
        </authorList>
    </citation>
    <scope>NUCLEOTIDE SEQUENCE [LARGE SCALE GENOMIC DNA]</scope>
    <source>
        <strain evidence="2">Athens1014_28</strain>
    </source>
</reference>
<dbReference type="AlphaFoldDB" id="A0A554LPR8"/>
<protein>
    <submittedName>
        <fullName evidence="2">Uncharacterized protein</fullName>
    </submittedName>
</protein>
<comment type="caution">
    <text evidence="2">The sequence shown here is derived from an EMBL/GenBank/DDBJ whole genome shotgun (WGS) entry which is preliminary data.</text>
</comment>
<evidence type="ECO:0000313" key="3">
    <source>
        <dbReference type="Proteomes" id="UP000316495"/>
    </source>
</evidence>
<feature type="compositionally biased region" description="Polar residues" evidence="1">
    <location>
        <begin position="22"/>
        <end position="34"/>
    </location>
</feature>
<dbReference type="EMBL" id="VMGN01000005">
    <property type="protein sequence ID" value="TSC94853.1"/>
    <property type="molecule type" value="Genomic_DNA"/>
</dbReference>
<name>A0A554LPR8_9BACT</name>
<evidence type="ECO:0000256" key="1">
    <source>
        <dbReference type="SAM" id="MobiDB-lite"/>
    </source>
</evidence>
<gene>
    <name evidence="2" type="ORF">Athens101428_135</name>
</gene>
<dbReference type="Proteomes" id="UP000316495">
    <property type="component" value="Unassembled WGS sequence"/>
</dbReference>
<feature type="region of interest" description="Disordered" evidence="1">
    <location>
        <begin position="22"/>
        <end position="53"/>
    </location>
</feature>
<evidence type="ECO:0000313" key="2">
    <source>
        <dbReference type="EMBL" id="TSC94853.1"/>
    </source>
</evidence>
<organism evidence="2 3">
    <name type="scientific">Candidatus Berkelbacteria bacterium Athens1014_28</name>
    <dbReference type="NCBI Taxonomy" id="2017145"/>
    <lineage>
        <taxon>Bacteria</taxon>
        <taxon>Candidatus Berkelbacteria</taxon>
    </lineage>
</organism>
<sequence length="67" mass="7342">MDKKINEQATLMCAQKNAIKQVDTNDSFGNQPTDANAPIKTKSEANNSLKNVDDLISSVQDDDLFAQ</sequence>
<accession>A0A554LPR8</accession>